<evidence type="ECO:0000256" key="11">
    <source>
        <dbReference type="ARBA" id="ARBA00022729"/>
    </source>
</evidence>
<dbReference type="Pfam" id="PF02253">
    <property type="entry name" value="PLA1"/>
    <property type="match status" value="1"/>
</dbReference>
<dbReference type="OrthoDB" id="188433at2"/>
<evidence type="ECO:0000256" key="5">
    <source>
        <dbReference type="ARBA" id="ARBA00011702"/>
    </source>
</evidence>
<comment type="catalytic activity">
    <reaction evidence="2">
        <text>a 1,2-diacyl-sn-glycero-3-phosphocholine + H2O = a 1-acyl-sn-glycero-3-phosphocholine + a fatty acid + H(+)</text>
        <dbReference type="Rhea" id="RHEA:15801"/>
        <dbReference type="ChEBI" id="CHEBI:15377"/>
        <dbReference type="ChEBI" id="CHEBI:15378"/>
        <dbReference type="ChEBI" id="CHEBI:28868"/>
        <dbReference type="ChEBI" id="CHEBI:57643"/>
        <dbReference type="ChEBI" id="CHEBI:58168"/>
        <dbReference type="EC" id="3.1.1.4"/>
    </reaction>
</comment>
<feature type="active site" description="Nucleophile" evidence="19">
    <location>
        <position position="182"/>
    </location>
</feature>
<keyword evidence="15" id="KW-0443">Lipid metabolism</keyword>
<dbReference type="CDD" id="cd00541">
    <property type="entry name" value="OMPLA"/>
    <property type="match status" value="1"/>
</dbReference>
<dbReference type="PANTHER" id="PTHR40457:SF1">
    <property type="entry name" value="PHOSPHOLIPASE A1"/>
    <property type="match status" value="1"/>
</dbReference>
<feature type="binding site" description="in dimeric form" evidence="20">
    <location>
        <position position="190"/>
    </location>
    <ligand>
        <name>Ca(2+)</name>
        <dbReference type="ChEBI" id="CHEBI:29108"/>
        <label>1</label>
    </ligand>
</feature>
<keyword evidence="16" id="KW-0472">Membrane</keyword>
<comment type="similarity">
    <text evidence="4">Belongs to the phospholipase A1 family.</text>
</comment>
<evidence type="ECO:0000256" key="3">
    <source>
        <dbReference type="ARBA" id="ARBA00004571"/>
    </source>
</evidence>
<evidence type="ECO:0000256" key="4">
    <source>
        <dbReference type="ARBA" id="ARBA00010525"/>
    </source>
</evidence>
<comment type="subunit">
    <text evidence="5">Homodimer; dimerization is reversible, and the dimeric form is the active one.</text>
</comment>
<evidence type="ECO:0000256" key="7">
    <source>
        <dbReference type="ARBA" id="ARBA00013278"/>
    </source>
</evidence>
<dbReference type="Gene3D" id="2.40.230.10">
    <property type="entry name" value="Phospholipase A1"/>
    <property type="match status" value="1"/>
</dbReference>
<dbReference type="PANTHER" id="PTHR40457">
    <property type="entry name" value="PHOSPHOLIPASE A1"/>
    <property type="match status" value="1"/>
</dbReference>
<evidence type="ECO:0000256" key="10">
    <source>
        <dbReference type="ARBA" id="ARBA00022723"/>
    </source>
</evidence>
<dbReference type="GO" id="GO:0008970">
    <property type="term" value="F:phospholipase A1 activity"/>
    <property type="evidence" value="ECO:0007669"/>
    <property type="project" value="UniProtKB-EC"/>
</dbReference>
<dbReference type="GO" id="GO:0009279">
    <property type="term" value="C:cell outer membrane"/>
    <property type="evidence" value="ECO:0007669"/>
    <property type="project" value="UniProtKB-SubCell"/>
</dbReference>
<dbReference type="SUPFAM" id="SSF56931">
    <property type="entry name" value="Outer membrane phospholipase A (OMPLA)"/>
    <property type="match status" value="1"/>
</dbReference>
<keyword evidence="22" id="KW-1185">Reference proteome</keyword>
<evidence type="ECO:0000256" key="16">
    <source>
        <dbReference type="ARBA" id="ARBA00023136"/>
    </source>
</evidence>
<comment type="subcellular location">
    <subcellularLocation>
        <location evidence="3">Cell outer membrane</location>
        <topology evidence="3">Multi-pass membrane protein</topology>
    </subcellularLocation>
</comment>
<keyword evidence="13 20" id="KW-0106">Calcium</keyword>
<dbReference type="InterPro" id="IPR036541">
    <property type="entry name" value="PLipase_A1_sf"/>
</dbReference>
<keyword evidence="8" id="KW-1134">Transmembrane beta strand</keyword>
<proteinExistence type="inferred from homology"/>
<dbReference type="GO" id="GO:0004623">
    <property type="term" value="F:phospholipase A2 activity"/>
    <property type="evidence" value="ECO:0007669"/>
    <property type="project" value="UniProtKB-EC"/>
</dbReference>
<evidence type="ECO:0000256" key="8">
    <source>
        <dbReference type="ARBA" id="ARBA00022452"/>
    </source>
</evidence>
<dbReference type="EC" id="3.1.1.32" evidence="6"/>
<comment type="cofactor">
    <cofactor evidence="20">
        <name>Ca(2+)</name>
        <dbReference type="ChEBI" id="CHEBI:29108"/>
    </cofactor>
    <text evidence="20">Binds 1 Ca(2+) ion per monomer.</text>
</comment>
<evidence type="ECO:0000256" key="17">
    <source>
        <dbReference type="ARBA" id="ARBA00023237"/>
    </source>
</evidence>
<dbReference type="AlphaFoldDB" id="A0A6P1QWY8"/>
<dbReference type="EC" id="3.1.1.4" evidence="7"/>
<dbReference type="PRINTS" id="PR01486">
    <property type="entry name" value="PHPHLIPASEA1"/>
</dbReference>
<keyword evidence="17" id="KW-0998">Cell outer membrane</keyword>
<keyword evidence="12" id="KW-0378">Hydrolase</keyword>
<keyword evidence="10 20" id="KW-0479">Metal-binding</keyword>
<organism evidence="21 22">
    <name type="scientific">Bergeyella cardium</name>
    <dbReference type="NCBI Taxonomy" id="1585976"/>
    <lineage>
        <taxon>Bacteria</taxon>
        <taxon>Pseudomonadati</taxon>
        <taxon>Bacteroidota</taxon>
        <taxon>Flavobacteriia</taxon>
        <taxon>Flavobacteriales</taxon>
        <taxon>Weeksellaceae</taxon>
        <taxon>Bergeyella</taxon>
    </lineage>
</organism>
<evidence type="ECO:0000256" key="13">
    <source>
        <dbReference type="ARBA" id="ARBA00022837"/>
    </source>
</evidence>
<evidence type="ECO:0000256" key="6">
    <source>
        <dbReference type="ARBA" id="ARBA00013179"/>
    </source>
</evidence>
<evidence type="ECO:0000256" key="9">
    <source>
        <dbReference type="ARBA" id="ARBA00022692"/>
    </source>
</evidence>
<dbReference type="InterPro" id="IPR003187">
    <property type="entry name" value="PLipase_A1"/>
</dbReference>
<keyword evidence="11" id="KW-0732">Signal</keyword>
<keyword evidence="9" id="KW-0812">Transmembrane</keyword>
<dbReference type="EMBL" id="CP029149">
    <property type="protein sequence ID" value="QHN65513.1"/>
    <property type="molecule type" value="Genomic_DNA"/>
</dbReference>
<comment type="catalytic activity">
    <reaction evidence="1">
        <text>a 1,2-diacyl-sn-glycero-3-phosphocholine + H2O = a 2-acyl-sn-glycero-3-phosphocholine + a fatty acid + H(+)</text>
        <dbReference type="Rhea" id="RHEA:18689"/>
        <dbReference type="ChEBI" id="CHEBI:15377"/>
        <dbReference type="ChEBI" id="CHEBI:15378"/>
        <dbReference type="ChEBI" id="CHEBI:28868"/>
        <dbReference type="ChEBI" id="CHEBI:57643"/>
        <dbReference type="ChEBI" id="CHEBI:57875"/>
        <dbReference type="EC" id="3.1.1.32"/>
    </reaction>
</comment>
<evidence type="ECO:0000256" key="20">
    <source>
        <dbReference type="PIRSR" id="PIRSR603187-2"/>
    </source>
</evidence>
<feature type="binding site" description="in dimeric form" evidence="20">
    <location>
        <position position="225"/>
    </location>
    <ligand>
        <name>Ca(2+)</name>
        <dbReference type="ChEBI" id="CHEBI:29108"/>
        <label>1</label>
    </ligand>
</feature>
<sequence length="310" mass="36235">MRVLIFFISLIPIFGFSQITPKASDSLIAKTDSLSTNFMITGISNAITRIWELDEDSKTKLFKPTAYRRTYVLPFRWTDVFNRQPQSFNPERPIPEFKDYQNVEVKFQLSMKVKIMEGVLFGKGNLWLGFTQSAYWQMYNGGLSRPFREINYEPELMFTYPIDLSLGDFKVRMAGLSVNHQSNGKEQSLSRSWNRIIFMSAYEYGNWGLLHRVWYRLPENPIEDDNPKISEYIGKTDAHLFYNSHKHIFSLYMRSNLGDPFRGFVEFSYIYPIKGDLKLLFQASHGYGDSLIEYNHKQTTLGVGIIFLDF</sequence>
<evidence type="ECO:0000256" key="18">
    <source>
        <dbReference type="ARBA" id="ARBA00032375"/>
    </source>
</evidence>
<evidence type="ECO:0000256" key="12">
    <source>
        <dbReference type="ARBA" id="ARBA00022801"/>
    </source>
</evidence>
<dbReference type="KEGG" id="bcad:DBX24_06245"/>
<evidence type="ECO:0000313" key="21">
    <source>
        <dbReference type="EMBL" id="QHN65513.1"/>
    </source>
</evidence>
<dbReference type="Proteomes" id="UP000464318">
    <property type="component" value="Chromosome"/>
</dbReference>
<dbReference type="GO" id="GO:0046872">
    <property type="term" value="F:metal ion binding"/>
    <property type="evidence" value="ECO:0007669"/>
    <property type="project" value="UniProtKB-KW"/>
</dbReference>
<evidence type="ECO:0000256" key="15">
    <source>
        <dbReference type="ARBA" id="ARBA00023098"/>
    </source>
</evidence>
<evidence type="ECO:0000256" key="14">
    <source>
        <dbReference type="ARBA" id="ARBA00022963"/>
    </source>
</evidence>
<name>A0A6P1QWY8_9FLAO</name>
<evidence type="ECO:0000256" key="1">
    <source>
        <dbReference type="ARBA" id="ARBA00000111"/>
    </source>
</evidence>
<gene>
    <name evidence="21" type="ORF">DBX24_06245</name>
</gene>
<accession>A0A6P1QWY8</accession>
<protein>
    <recommendedName>
        <fullName evidence="18">Phosphatidylcholine 1-acylhydrolase</fullName>
        <ecNumber evidence="6">3.1.1.32</ecNumber>
        <ecNumber evidence="7">3.1.1.4</ecNumber>
    </recommendedName>
</protein>
<evidence type="ECO:0000256" key="19">
    <source>
        <dbReference type="PIRSR" id="PIRSR603187-1"/>
    </source>
</evidence>
<feature type="binding site" description="in dimeric form" evidence="20">
    <location>
        <position position="144"/>
    </location>
    <ligand>
        <name>Ca(2+)</name>
        <dbReference type="ChEBI" id="CHEBI:29108"/>
        <label>1</label>
    </ligand>
</feature>
<keyword evidence="14" id="KW-0442">Lipid degradation</keyword>
<reference evidence="21 22" key="1">
    <citation type="submission" date="2018-04" db="EMBL/GenBank/DDBJ databases">
        <title>Characteristic and Complete Genome Sequencing of A Novel Member of Infective Endocarditis Causative Bacteria: Bergeyella cardium QL-PH.</title>
        <authorList>
            <person name="Pan H."/>
            <person name="Sun E."/>
            <person name="Zhang Y."/>
        </authorList>
    </citation>
    <scope>NUCLEOTIDE SEQUENCE [LARGE SCALE GENOMIC DNA]</scope>
    <source>
        <strain evidence="21 22">HPQL</strain>
    </source>
</reference>
<feature type="active site" description="Proton acceptor" evidence="19">
    <location>
        <position position="180"/>
    </location>
</feature>
<evidence type="ECO:0000256" key="2">
    <source>
        <dbReference type="ARBA" id="ARBA00001604"/>
    </source>
</evidence>
<evidence type="ECO:0000313" key="22">
    <source>
        <dbReference type="Proteomes" id="UP000464318"/>
    </source>
</evidence>
<dbReference type="GO" id="GO:0016042">
    <property type="term" value="P:lipid catabolic process"/>
    <property type="evidence" value="ECO:0007669"/>
    <property type="project" value="UniProtKB-KW"/>
</dbReference>